<feature type="chain" id="PRO_5045992975" evidence="4">
    <location>
        <begin position="23"/>
        <end position="266"/>
    </location>
</feature>
<dbReference type="PANTHER" id="PTHR30035:SF3">
    <property type="entry name" value="INTERMEMBRANE PHOSPHOLIPID TRANSPORT SYSTEM LIPOPROTEIN MLAA"/>
    <property type="match status" value="1"/>
</dbReference>
<feature type="compositionally biased region" description="Polar residues" evidence="3">
    <location>
        <begin position="256"/>
        <end position="266"/>
    </location>
</feature>
<dbReference type="Pfam" id="PF04333">
    <property type="entry name" value="MlaA"/>
    <property type="match status" value="1"/>
</dbReference>
<keyword evidence="6" id="KW-1185">Reference proteome</keyword>
<dbReference type="PANTHER" id="PTHR30035">
    <property type="entry name" value="LIPOPROTEIN VACJ-RELATED"/>
    <property type="match status" value="1"/>
</dbReference>
<gene>
    <name evidence="5" type="ORF">JDW22_05965</name>
</gene>
<sequence length="266" mass="28868">MDNRLKMGLTCLLLAISFHSHAEGTPDPYERYNRAMFKFNDKADQYVFTPVARGYRKVTPKPVRTAVGNFFNNLRDVKSMGNNILRGHIGKAGGDFMRVAVNTTFGIGGLIDIASAANMPNHKTTFGDTLASWGWKNSNYFVMPLFGSSTVRDTVGEGVSMAYSPQGAIIHDRTANYSLTGLNAGDGREKLLDTTDTLNEMALDKYVATRDAYMALRNKQLGSAAIQPEDGLTDPEAASAPASGEPKIALPAAQRQPENPTTPAQE</sequence>
<dbReference type="EMBL" id="JAEHNZ010000002">
    <property type="protein sequence ID" value="MBK0396134.1"/>
    <property type="molecule type" value="Genomic_DNA"/>
</dbReference>
<accession>A0ABS1BSH3</accession>
<feature type="region of interest" description="Disordered" evidence="3">
    <location>
        <begin position="225"/>
        <end position="266"/>
    </location>
</feature>
<comment type="similarity">
    <text evidence="1">Belongs to the MlaA family.</text>
</comment>
<reference evidence="5 6" key="1">
    <citation type="journal article" date="2021" name="Pathogens">
        <title>Isolation and Characterization of Kingella bonacorsii sp. nov., A Novel Kingella Species Detected in a Stable Periodontitis Subject.</title>
        <authorList>
            <person name="Antezack A."/>
            <person name="Boxberger M."/>
            <person name="Rolland C."/>
            <person name="Monnet-Corti V."/>
            <person name="La Scola B."/>
        </authorList>
    </citation>
    <scope>NUCLEOTIDE SEQUENCE [LARGE SCALE GENOMIC DNA]</scope>
    <source>
        <strain evidence="5 6">Marseille-Q4569</strain>
    </source>
</reference>
<keyword evidence="5" id="KW-0449">Lipoprotein</keyword>
<organism evidence="5 6">
    <name type="scientific">Kingella bonacorsii</name>
    <dbReference type="NCBI Taxonomy" id="2796361"/>
    <lineage>
        <taxon>Bacteria</taxon>
        <taxon>Pseudomonadati</taxon>
        <taxon>Pseudomonadota</taxon>
        <taxon>Betaproteobacteria</taxon>
        <taxon>Neisseriales</taxon>
        <taxon>Neisseriaceae</taxon>
        <taxon>Kingella</taxon>
    </lineage>
</organism>
<evidence type="ECO:0000313" key="6">
    <source>
        <dbReference type="Proteomes" id="UP000614058"/>
    </source>
</evidence>
<protein>
    <submittedName>
        <fullName evidence="5">VacJ family lipoprotein</fullName>
    </submittedName>
</protein>
<feature type="signal peptide" evidence="4">
    <location>
        <begin position="1"/>
        <end position="22"/>
    </location>
</feature>
<comment type="caution">
    <text evidence="5">The sequence shown here is derived from an EMBL/GenBank/DDBJ whole genome shotgun (WGS) entry which is preliminary data.</text>
</comment>
<dbReference type="InterPro" id="IPR007428">
    <property type="entry name" value="MlaA"/>
</dbReference>
<keyword evidence="2 4" id="KW-0732">Signal</keyword>
<name>A0ABS1BSH3_9NEIS</name>
<evidence type="ECO:0000256" key="2">
    <source>
        <dbReference type="ARBA" id="ARBA00022729"/>
    </source>
</evidence>
<feature type="compositionally biased region" description="Low complexity" evidence="3">
    <location>
        <begin position="235"/>
        <end position="246"/>
    </location>
</feature>
<evidence type="ECO:0000256" key="4">
    <source>
        <dbReference type="SAM" id="SignalP"/>
    </source>
</evidence>
<evidence type="ECO:0000313" key="5">
    <source>
        <dbReference type="EMBL" id="MBK0396134.1"/>
    </source>
</evidence>
<dbReference type="PRINTS" id="PR01805">
    <property type="entry name" value="VACJLIPOPROT"/>
</dbReference>
<dbReference type="Proteomes" id="UP000614058">
    <property type="component" value="Unassembled WGS sequence"/>
</dbReference>
<proteinExistence type="inferred from homology"/>
<evidence type="ECO:0000256" key="1">
    <source>
        <dbReference type="ARBA" id="ARBA00010634"/>
    </source>
</evidence>
<evidence type="ECO:0000256" key="3">
    <source>
        <dbReference type="SAM" id="MobiDB-lite"/>
    </source>
</evidence>
<dbReference type="RefSeq" id="WP_200522306.1">
    <property type="nucleotide sequence ID" value="NZ_JAEHNZ010000002.1"/>
</dbReference>